<dbReference type="Gene3D" id="1.10.730.20">
    <property type="match status" value="1"/>
</dbReference>
<keyword evidence="14" id="KW-1185">Reference proteome</keyword>
<dbReference type="Proteomes" id="UP000799537">
    <property type="component" value="Unassembled WGS sequence"/>
</dbReference>
<dbReference type="GO" id="GO:0000049">
    <property type="term" value="F:tRNA binding"/>
    <property type="evidence" value="ECO:0007669"/>
    <property type="project" value="InterPro"/>
</dbReference>
<dbReference type="InterPro" id="IPR050081">
    <property type="entry name" value="Ile-tRNA_ligase"/>
</dbReference>
<dbReference type="NCBIfam" id="TIGR00392">
    <property type="entry name" value="ileS"/>
    <property type="match status" value="1"/>
</dbReference>
<evidence type="ECO:0000256" key="2">
    <source>
        <dbReference type="ARBA" id="ARBA00013165"/>
    </source>
</evidence>
<dbReference type="InterPro" id="IPR002301">
    <property type="entry name" value="Ile-tRNA-ligase"/>
</dbReference>
<dbReference type="Pfam" id="PF08264">
    <property type="entry name" value="Anticodon_1"/>
    <property type="match status" value="1"/>
</dbReference>
<dbReference type="Gene3D" id="3.40.50.620">
    <property type="entry name" value="HUPs"/>
    <property type="match status" value="2"/>
</dbReference>
<dbReference type="GO" id="GO:0005524">
    <property type="term" value="F:ATP binding"/>
    <property type="evidence" value="ECO:0007669"/>
    <property type="project" value="UniProtKB-KW"/>
</dbReference>
<sequence>MPAISPTRILKASTNPGNNLIDKIRSIAQEKTNWGDTLALPKSQFPARPGPEQIEKYRQRCADDLYRWQRASRPRTVNSEDGTEKSNEFVLHDGPPYANGAVHVGHALNKVLKDLMLRTELARGKRVHYRPGWDCHGLPIELKALQQPKAPSKESKSLKDKPGQEAKAAALASSQMTASEIRAVARKLASETVETQKKSFREWAVMGEWDAPYRTMDKEFEMRQLGVFREMVRKGLISRHHRPVHWSPSSRTALAEAELEYDDNHKCTAAFVKMPFVRLPEALKSNASVDPKHISALIWTTTPWTLPANKAIAVKNDIDYAVVEVNDTTASTSPEQMLVAKDRVEHVQTYLPEGSTCQIVVDTVSGSQLADGHAACYSLFTASESPILQADFVTATSGTGLVHMAPGHGMEDYQVCQQNGVGPAFAPLDDEGRYTSDAFPAANGAIQFQGLDAQTQGVKAVLDVLHEPHKFLPEDMQSHKDLLFAAHKFVHKNPIDWRTKQPVITRATAQWFADVSAIKERALEALDNVSFIPESGKARLRSFVAGRSQWCISRQRAWGVPIPALYHIETGEACITDESIDHIISTIEVRGIDAWFSDPIDDSRWLHPSLEPGEWIRGKDTMDVWFDSGTSWTSLDKRDADTELGDVYVEGTDQHRGWFQSSLLTAVATQDIASKPLAPFRVLATHGFTLDGDGKKMSKSLGNVVSPEDIISGAMLQAGRGKSHGKGQQKPTPSKKQQGSMGPDILRLWVASSDYTRDVSISQPVLQSVQQALQKYRVTFKFLLGVLHDYPTASPQTELIQRQDFADEVVLQRLAQCSRTVFEAYRDYRFYAGINEINKFINNDLSAFYFEIIKDRLYAGSLAERRHTQTILVYILQELTNMLGVPTPYLVEEVWEWMPLQMKQTTSSSGEVDLSHHPLRQVWKAPFDEYTVRESERRYKDDNDAELEMGLDVFNPLNAAVKSAQEEARAARQLGSGLACKIEIYLPQHAQVILSPCHWLDDGQLPGLLVVSQAELKLVEDIEEDVLPKSTEWRYEQSFEYDWGGEVVTGKVFVLPPEGEKCVRCWKFTAEEEGLPCGQCREVLAETMAL</sequence>
<dbReference type="InterPro" id="IPR014729">
    <property type="entry name" value="Rossmann-like_a/b/a_fold"/>
</dbReference>
<dbReference type="AlphaFoldDB" id="A0A6A6D4J3"/>
<dbReference type="CDD" id="cd07960">
    <property type="entry name" value="Anticodon_Ia_Ile_BEm"/>
    <property type="match status" value="1"/>
</dbReference>
<keyword evidence="3 9" id="KW-0436">Ligase</keyword>
<dbReference type="InterPro" id="IPR002300">
    <property type="entry name" value="aa-tRNA-synth_Ia"/>
</dbReference>
<keyword evidence="6 9" id="KW-0648">Protein biosynthesis</keyword>
<accession>A0A6A6D4J3</accession>
<dbReference type="InterPro" id="IPR033708">
    <property type="entry name" value="Anticodon_Ile_BEm"/>
</dbReference>
<dbReference type="EMBL" id="ML993580">
    <property type="protein sequence ID" value="KAF2173338.1"/>
    <property type="molecule type" value="Genomic_DNA"/>
</dbReference>
<protein>
    <recommendedName>
        <fullName evidence="2">isoleucine--tRNA ligase</fullName>
        <ecNumber evidence="2">6.1.1.5</ecNumber>
    </recommendedName>
    <alternativeName>
        <fullName evidence="8">Isoleucyl-tRNA synthetase</fullName>
    </alternativeName>
</protein>
<feature type="region of interest" description="Disordered" evidence="10">
    <location>
        <begin position="147"/>
        <end position="166"/>
    </location>
</feature>
<evidence type="ECO:0000256" key="7">
    <source>
        <dbReference type="ARBA" id="ARBA00023146"/>
    </source>
</evidence>
<dbReference type="Gene3D" id="1.10.10.830">
    <property type="entry name" value="Ile-tRNA synthetase CP2 domain-like"/>
    <property type="match status" value="1"/>
</dbReference>
<feature type="domain" description="Aminoacyl-tRNA synthetase class Ia" evidence="11">
    <location>
        <begin position="82"/>
        <end position="762"/>
    </location>
</feature>
<dbReference type="InterPro" id="IPR013155">
    <property type="entry name" value="M/V/L/I-tRNA-synth_anticd-bd"/>
</dbReference>
<dbReference type="InterPro" id="IPR009080">
    <property type="entry name" value="tRNAsynth_Ia_anticodon-bd"/>
</dbReference>
<feature type="region of interest" description="Disordered" evidence="10">
    <location>
        <begin position="718"/>
        <end position="741"/>
    </location>
</feature>
<evidence type="ECO:0000259" key="11">
    <source>
        <dbReference type="Pfam" id="PF00133"/>
    </source>
</evidence>
<keyword evidence="4 9" id="KW-0547">Nucleotide-binding</keyword>
<dbReference type="SUPFAM" id="SSF50677">
    <property type="entry name" value="ValRS/IleRS/LeuRS editing domain"/>
    <property type="match status" value="1"/>
</dbReference>
<dbReference type="Pfam" id="PF00133">
    <property type="entry name" value="tRNA-synt_1"/>
    <property type="match status" value="1"/>
</dbReference>
<feature type="compositionally biased region" description="Polar residues" evidence="10">
    <location>
        <begin position="729"/>
        <end position="740"/>
    </location>
</feature>
<dbReference type="PRINTS" id="PR00984">
    <property type="entry name" value="TRNASYNTHILE"/>
</dbReference>
<reference evidence="13" key="1">
    <citation type="journal article" date="2020" name="Stud. Mycol.">
        <title>101 Dothideomycetes genomes: a test case for predicting lifestyles and emergence of pathogens.</title>
        <authorList>
            <person name="Haridas S."/>
            <person name="Albert R."/>
            <person name="Binder M."/>
            <person name="Bloem J."/>
            <person name="Labutti K."/>
            <person name="Salamov A."/>
            <person name="Andreopoulos B."/>
            <person name="Baker S."/>
            <person name="Barry K."/>
            <person name="Bills G."/>
            <person name="Bluhm B."/>
            <person name="Cannon C."/>
            <person name="Castanera R."/>
            <person name="Culley D."/>
            <person name="Daum C."/>
            <person name="Ezra D."/>
            <person name="Gonzalez J."/>
            <person name="Henrissat B."/>
            <person name="Kuo A."/>
            <person name="Liang C."/>
            <person name="Lipzen A."/>
            <person name="Lutzoni F."/>
            <person name="Magnuson J."/>
            <person name="Mondo S."/>
            <person name="Nolan M."/>
            <person name="Ohm R."/>
            <person name="Pangilinan J."/>
            <person name="Park H.-J."/>
            <person name="Ramirez L."/>
            <person name="Alfaro M."/>
            <person name="Sun H."/>
            <person name="Tritt A."/>
            <person name="Yoshinaga Y."/>
            <person name="Zwiers L.-H."/>
            <person name="Turgeon B."/>
            <person name="Goodwin S."/>
            <person name="Spatafora J."/>
            <person name="Crous P."/>
            <person name="Grigoriev I."/>
        </authorList>
    </citation>
    <scope>NUCLEOTIDE SEQUENCE</scope>
    <source>
        <strain evidence="13">ATCC 36951</strain>
    </source>
</reference>
<dbReference type="GO" id="GO:0032543">
    <property type="term" value="P:mitochondrial translation"/>
    <property type="evidence" value="ECO:0007669"/>
    <property type="project" value="TreeGrafter"/>
</dbReference>
<dbReference type="Gene3D" id="3.90.740.10">
    <property type="entry name" value="Valyl/Leucyl/Isoleucyl-tRNA synthetase, editing domain"/>
    <property type="match status" value="1"/>
</dbReference>
<evidence type="ECO:0000313" key="13">
    <source>
        <dbReference type="EMBL" id="KAF2173338.1"/>
    </source>
</evidence>
<proteinExistence type="inferred from homology"/>
<dbReference type="GO" id="GO:0002161">
    <property type="term" value="F:aminoacyl-tRNA deacylase activity"/>
    <property type="evidence" value="ECO:0007669"/>
    <property type="project" value="InterPro"/>
</dbReference>
<feature type="compositionally biased region" description="Basic and acidic residues" evidence="10">
    <location>
        <begin position="151"/>
        <end position="164"/>
    </location>
</feature>
<dbReference type="PANTHER" id="PTHR42765">
    <property type="entry name" value="SOLEUCYL-TRNA SYNTHETASE"/>
    <property type="match status" value="1"/>
</dbReference>
<dbReference type="SUPFAM" id="SSF52374">
    <property type="entry name" value="Nucleotidylyl transferase"/>
    <property type="match status" value="1"/>
</dbReference>
<name>A0A6A6D4J3_ZASCE</name>
<dbReference type="GeneID" id="54557261"/>
<gene>
    <name evidence="13" type="ORF">M409DRAFT_17278</name>
</gene>
<evidence type="ECO:0000256" key="4">
    <source>
        <dbReference type="ARBA" id="ARBA00022741"/>
    </source>
</evidence>
<keyword evidence="5 9" id="KW-0067">ATP-binding</keyword>
<feature type="domain" description="Methionyl/Valyl/Leucyl/Isoleucyl-tRNA synthetase anticodon-binding" evidence="12">
    <location>
        <begin position="807"/>
        <end position="912"/>
    </location>
</feature>
<evidence type="ECO:0000259" key="12">
    <source>
        <dbReference type="Pfam" id="PF08264"/>
    </source>
</evidence>
<evidence type="ECO:0000256" key="6">
    <source>
        <dbReference type="ARBA" id="ARBA00022917"/>
    </source>
</evidence>
<keyword evidence="7 9" id="KW-0030">Aminoacyl-tRNA synthetase</keyword>
<evidence type="ECO:0000256" key="3">
    <source>
        <dbReference type="ARBA" id="ARBA00022598"/>
    </source>
</evidence>
<dbReference type="OrthoDB" id="10264412at2759"/>
<evidence type="ECO:0000256" key="8">
    <source>
        <dbReference type="ARBA" id="ARBA00032665"/>
    </source>
</evidence>
<dbReference type="GO" id="GO:0004822">
    <property type="term" value="F:isoleucine-tRNA ligase activity"/>
    <property type="evidence" value="ECO:0007669"/>
    <property type="project" value="UniProtKB-EC"/>
</dbReference>
<evidence type="ECO:0000256" key="10">
    <source>
        <dbReference type="SAM" id="MobiDB-lite"/>
    </source>
</evidence>
<dbReference type="EC" id="6.1.1.5" evidence="2"/>
<dbReference type="GO" id="GO:0006428">
    <property type="term" value="P:isoleucyl-tRNA aminoacylation"/>
    <property type="evidence" value="ECO:0007669"/>
    <property type="project" value="InterPro"/>
</dbReference>
<dbReference type="GO" id="GO:0005739">
    <property type="term" value="C:mitochondrion"/>
    <property type="evidence" value="ECO:0007669"/>
    <property type="project" value="TreeGrafter"/>
</dbReference>
<dbReference type="RefSeq" id="XP_033674227.1">
    <property type="nucleotide sequence ID" value="XM_033803989.1"/>
</dbReference>
<dbReference type="PROSITE" id="PS00178">
    <property type="entry name" value="AA_TRNA_LIGASE_I"/>
    <property type="match status" value="1"/>
</dbReference>
<evidence type="ECO:0000313" key="14">
    <source>
        <dbReference type="Proteomes" id="UP000799537"/>
    </source>
</evidence>
<dbReference type="SUPFAM" id="SSF47323">
    <property type="entry name" value="Anticodon-binding domain of a subclass of class I aminoacyl-tRNA synthetases"/>
    <property type="match status" value="1"/>
</dbReference>
<organism evidence="13 14">
    <name type="scientific">Zasmidium cellare ATCC 36951</name>
    <dbReference type="NCBI Taxonomy" id="1080233"/>
    <lineage>
        <taxon>Eukaryota</taxon>
        <taxon>Fungi</taxon>
        <taxon>Dikarya</taxon>
        <taxon>Ascomycota</taxon>
        <taxon>Pezizomycotina</taxon>
        <taxon>Dothideomycetes</taxon>
        <taxon>Dothideomycetidae</taxon>
        <taxon>Mycosphaerellales</taxon>
        <taxon>Mycosphaerellaceae</taxon>
        <taxon>Zasmidium</taxon>
    </lineage>
</organism>
<evidence type="ECO:0000256" key="5">
    <source>
        <dbReference type="ARBA" id="ARBA00022840"/>
    </source>
</evidence>
<evidence type="ECO:0000256" key="9">
    <source>
        <dbReference type="RuleBase" id="RU363035"/>
    </source>
</evidence>
<dbReference type="InterPro" id="IPR001412">
    <property type="entry name" value="aa-tRNA-synth_I_CS"/>
</dbReference>
<dbReference type="InterPro" id="IPR009008">
    <property type="entry name" value="Val/Leu/Ile-tRNA-synth_edit"/>
</dbReference>
<comment type="similarity">
    <text evidence="1 9">Belongs to the class-I aminoacyl-tRNA synthetase family.</text>
</comment>
<dbReference type="PANTHER" id="PTHR42765:SF1">
    <property type="entry name" value="ISOLEUCINE--TRNA LIGASE, MITOCHONDRIAL"/>
    <property type="match status" value="1"/>
</dbReference>
<evidence type="ECO:0000256" key="1">
    <source>
        <dbReference type="ARBA" id="ARBA00005594"/>
    </source>
</evidence>